<dbReference type="InterPro" id="IPR050348">
    <property type="entry name" value="Protein-Tyr_Phosphatase"/>
</dbReference>
<dbReference type="PROSITE" id="PS50056">
    <property type="entry name" value="TYR_PHOSPHATASE_2"/>
    <property type="match status" value="2"/>
</dbReference>
<evidence type="ECO:0000259" key="12">
    <source>
        <dbReference type="PROSITE" id="PS50056"/>
    </source>
</evidence>
<dbReference type="SUPFAM" id="SSF49265">
    <property type="entry name" value="Fibronectin type III"/>
    <property type="match status" value="3"/>
</dbReference>
<accession>A0A1Y1N9A2</accession>
<dbReference type="Gene3D" id="2.60.40.10">
    <property type="entry name" value="Immunoglobulins"/>
    <property type="match status" value="4"/>
</dbReference>
<feature type="domain" description="Fibronectin type-III" evidence="13">
    <location>
        <begin position="535"/>
        <end position="639"/>
    </location>
</feature>
<evidence type="ECO:0000256" key="3">
    <source>
        <dbReference type="ARBA" id="ARBA00013064"/>
    </source>
</evidence>
<sequence>MMCFYYSFGSVLLLFGSTFSQRDIAVVLQKSTTESKYNATCVIAGEGMSSAVSWITRIPSKEYSVTNIVSEFIPKRDSQYNCNIDRKHYRGCVYYWTDSIGWESRNSLNGFLGPVLDRRWEKFTTLHTDGSLKFKELATISNYKRFQIHISIRTLEAHIYLCDHYWPPYGNCYWIIIGGWGGYMTGIRKCETGKIPTAEDKYPKGPCGTLRSQKNHTNERVLDTSKWSHFTIRRTDNNILFYKVGDQNPMLNYTDEETSSFETKKIVVVSRKKIPGYWRVHDYDYSTTNKVFSEKIVGEEISTREKTFCASFFVAMCSKCRLTLEVLYFDGTVADYLPINQITISSKGDRLWQEERITAPLLGISAKVRLRASGACDECKNPFWSVDYFELCSENEIRVLTADSLDLTEVSCEVIKTSLQVSYTGLDNESPRESTCSNGRFGKACFSCSEIFGPNKFNCDKSTICEIEESSQNVCRCAKGYTGYACEDPCPHNTYGFKCQETCGYCSYPPCNIVTGYCSLSACLHGFGDPQCKLPPSPILQYPPVVLIINHTSIVVQLLNVSYDGNAVPIFYKIQYKTISQTEWNNSENIDFRDQLPFQIKHLEVLTSYLIRAVLITADNSSFEGVIVPYVNVTTTCEYIQMDRISIQTFNESALITFVSGEGSCPASLYRLGIDNQIITSNMLEFEILRLKPYRNYTARLFSIISDEFQLMLGFQTQEGAPERVDKLNASPIDESTLEISWNLPLVPNGRIRHYEVSYEHINYLGCYPDAKIPNNSSRRTLRESSNVTRLLNVIPYSQYRITVVPYTIMSGESATIDVDTLPSAMPNEAEVPSIKTIESQNTSIRIYMNRPHCTMIRGLLDYYVTFHCLNSWCPTQSPSTLNLTSISSNEPIALTDLLSYSNYTVSIDVGRKNGRMSKTTGMVAVVRTEPSVPNPIKDIVIFSKDESSISFRFLPPYPPTGILAEIFVSYCHEKPSRWSTTTVCESSYIPLQECTLWPSYLCITLKNLIVRTAYELEVRAKNIGTLFNQPTRIFATTVQEAPEAPQNVSAAWDDYYNLTLSWSHPSITNGPLTGFFIKIYAHNGICLEQSIAITEREYQLSYQYVVLVNDSCYASKLDIYVHSFNIMFSPGLHLTQSSPPKTPNIRPEPAISAIANDTVSVDIQGVSNLEDTVQMFIFVSSDSDEGPNQQIYPSELWRKAKIPRDLTTWMVADLNITTLKTSTKIFVIGDDRKSTSLHLQIEIHNKPLLASTNYVFTILIISAFDGLKRHNVYTLNATTIGSKMEEGSANYGLFALLLLLLVPVIWIGICYYRKKKSINWNTLVTMVHTGGRNSTNPDVIPLTTEKIISQPRTLSPVSSIKRPEIPSKSNSNKIDNFSKPIKIVEFEKYVKDSIENGELEKQHQLFPRGQTKPWDYGVLPQNKPKNRYNNLIAYDHTRVKLQKLEGDEFSDYINANYIEGYKTSNGYIATQGPKPTTVVDFWRMIWQENVNYIVMLANVIEGGKKKTEQYWPNLGESLVYGDVQIDYLHSEIYADYEYRTFAVQCKNEERTVEQLHFVSWPDHGVPLYSQSLVPFLRKLLTIPQGKAPVVVHCSAGVGRTGTIILCDLCLRMAAREGVVDVLKHQHNLRQQRANLVDNVEQYKLAHLVLLECLIAPQTNLPCDDSISKAVEKIIDSNSLQHHMEYLRDTEWQDHVMQASLPAAPQPEWANKNRFEEIVPSIHGRVYLTRYPVSDEHSDYINAVEVDGFRAPQRFIVTQQPLPHTVSDFWRMVDEKEVTTIISLNKITNDDIESCLFWPTQHVEEINPVPYLKIKYQNKTKQESFSITTLHLRNNKNKKSIKRVISLISFKRWAANEIVPTDMDGLLKLWEETDRVSRGQNSPTVVTCHNGSTACGLFLALAFLIEKINLEQQCDVCLAVRTVRRNRKQFVSEKEQFVFLYRAALLYLSGFSLYSNFSPASTSNK</sequence>
<dbReference type="FunFam" id="3.90.190.10:FF:000026">
    <property type="entry name" value="tyrosine-protein phosphatase non-receptor type 9"/>
    <property type="match status" value="1"/>
</dbReference>
<dbReference type="SUPFAM" id="SSF52799">
    <property type="entry name" value="(Phosphotyrosine protein) phosphatases II"/>
    <property type="match status" value="2"/>
</dbReference>
<evidence type="ECO:0000256" key="8">
    <source>
        <dbReference type="ARBA" id="ARBA00051722"/>
    </source>
</evidence>
<dbReference type="FunFam" id="3.90.190.10:FF:000102">
    <property type="entry name" value="Receptor-type tyrosine-protein phosphatase"/>
    <property type="match status" value="1"/>
</dbReference>
<name>A0A1Y1N9A2_PHOPY</name>
<dbReference type="InterPro" id="IPR013783">
    <property type="entry name" value="Ig-like_fold"/>
</dbReference>
<dbReference type="GO" id="GO:0016020">
    <property type="term" value="C:membrane"/>
    <property type="evidence" value="ECO:0007669"/>
    <property type="project" value="UniProtKB-SubCell"/>
</dbReference>
<evidence type="ECO:0000256" key="4">
    <source>
        <dbReference type="ARBA" id="ARBA00022729"/>
    </source>
</evidence>
<comment type="subcellular location">
    <subcellularLocation>
        <location evidence="1">Membrane</location>
        <topology evidence="1">Single-pass membrane protein</topology>
    </subcellularLocation>
</comment>
<dbReference type="CDD" id="cd00063">
    <property type="entry name" value="FN3"/>
    <property type="match status" value="4"/>
</dbReference>
<dbReference type="PROSITE" id="PS00383">
    <property type="entry name" value="TYR_PHOSPHATASE_1"/>
    <property type="match status" value="1"/>
</dbReference>
<dbReference type="InterPro" id="IPR029021">
    <property type="entry name" value="Prot-tyrosine_phosphatase-like"/>
</dbReference>
<feature type="domain" description="Tyrosine-protein phosphatase" evidence="11">
    <location>
        <begin position="1400"/>
        <end position="1653"/>
    </location>
</feature>
<dbReference type="Pfam" id="PF00041">
    <property type="entry name" value="fn3"/>
    <property type="match status" value="1"/>
</dbReference>
<keyword evidence="9" id="KW-0812">Transmembrane</keyword>
<keyword evidence="7 9" id="KW-0472">Membrane</keyword>
<proteinExistence type="inferred from homology"/>
<feature type="domain" description="Tyrosine-protein phosphatase" evidence="11">
    <location>
        <begin position="1680"/>
        <end position="1947"/>
    </location>
</feature>
<evidence type="ECO:0000313" key="14">
    <source>
        <dbReference type="EMBL" id="JAV94524.1"/>
    </source>
</evidence>
<dbReference type="PROSITE" id="PS00022">
    <property type="entry name" value="EGF_1"/>
    <property type="match status" value="1"/>
</dbReference>
<dbReference type="Pfam" id="PF12248">
    <property type="entry name" value="Methyltransf_FA"/>
    <property type="match status" value="1"/>
</dbReference>
<dbReference type="InterPro" id="IPR000242">
    <property type="entry name" value="PTP_cat"/>
</dbReference>
<keyword evidence="5" id="KW-0378">Hydrolase</keyword>
<reference evidence="14" key="1">
    <citation type="journal article" date="2016" name="Sci. Rep.">
        <title>Molecular characterization of firefly nuptial gifts: a multi-omics approach sheds light on postcopulatory sexual selection.</title>
        <authorList>
            <person name="Al-Wathiqui N."/>
            <person name="Fallon T.R."/>
            <person name="South A."/>
            <person name="Weng J.K."/>
            <person name="Lewis S.M."/>
        </authorList>
    </citation>
    <scope>NUCLEOTIDE SEQUENCE</scope>
</reference>
<evidence type="ECO:0000259" key="11">
    <source>
        <dbReference type="PROSITE" id="PS50055"/>
    </source>
</evidence>
<keyword evidence="4 10" id="KW-0732">Signal</keyword>
<dbReference type="Gene3D" id="2.170.300.10">
    <property type="entry name" value="Tie2 ligand-binding domain superfamily"/>
    <property type="match status" value="1"/>
</dbReference>
<feature type="domain" description="Tyrosine specific protein phosphatases" evidence="12">
    <location>
        <begin position="1864"/>
        <end position="1938"/>
    </location>
</feature>
<keyword evidence="9" id="KW-1133">Transmembrane helix</keyword>
<dbReference type="Gene3D" id="3.90.190.10">
    <property type="entry name" value="Protein tyrosine phosphatase superfamily"/>
    <property type="match status" value="2"/>
</dbReference>
<evidence type="ECO:0000256" key="2">
    <source>
        <dbReference type="ARBA" id="ARBA00009580"/>
    </source>
</evidence>
<evidence type="ECO:0000256" key="9">
    <source>
        <dbReference type="SAM" id="Phobius"/>
    </source>
</evidence>
<dbReference type="InterPro" id="IPR003595">
    <property type="entry name" value="Tyr_Pase_cat"/>
</dbReference>
<protein>
    <recommendedName>
        <fullName evidence="3">protein-tyrosine-phosphatase</fullName>
        <ecNumber evidence="3">3.1.3.48</ecNumber>
    </recommendedName>
</protein>
<dbReference type="GO" id="GO:0008045">
    <property type="term" value="P:motor neuron axon guidance"/>
    <property type="evidence" value="ECO:0007669"/>
    <property type="project" value="TreeGrafter"/>
</dbReference>
<feature type="signal peptide" evidence="10">
    <location>
        <begin position="1"/>
        <end position="20"/>
    </location>
</feature>
<feature type="transmembrane region" description="Helical" evidence="9">
    <location>
        <begin position="1292"/>
        <end position="1313"/>
    </location>
</feature>
<dbReference type="InterPro" id="IPR000742">
    <property type="entry name" value="EGF"/>
</dbReference>
<evidence type="ECO:0000259" key="13">
    <source>
        <dbReference type="PROSITE" id="PS50853"/>
    </source>
</evidence>
<evidence type="ECO:0000256" key="1">
    <source>
        <dbReference type="ARBA" id="ARBA00004167"/>
    </source>
</evidence>
<dbReference type="PRINTS" id="PR00700">
    <property type="entry name" value="PRTYPHPHTASE"/>
</dbReference>
<feature type="domain" description="Fibronectin type-III" evidence="13">
    <location>
        <begin position="721"/>
        <end position="824"/>
    </location>
</feature>
<dbReference type="SMART" id="SM00194">
    <property type="entry name" value="PTPc"/>
    <property type="match status" value="2"/>
</dbReference>
<keyword evidence="6" id="KW-0904">Protein phosphatase</keyword>
<feature type="chain" id="PRO_5012485772" description="protein-tyrosine-phosphatase" evidence="10">
    <location>
        <begin position="21"/>
        <end position="1965"/>
    </location>
</feature>
<dbReference type="GO" id="GO:0004725">
    <property type="term" value="F:protein tyrosine phosphatase activity"/>
    <property type="evidence" value="ECO:0007669"/>
    <property type="project" value="UniProtKB-EC"/>
</dbReference>
<dbReference type="SMART" id="SM00404">
    <property type="entry name" value="PTPc_motif"/>
    <property type="match status" value="2"/>
</dbReference>
<organism evidence="14">
    <name type="scientific">Photinus pyralis</name>
    <name type="common">Common eastern firefly</name>
    <name type="synonym">Lampyris pyralis</name>
    <dbReference type="NCBI Taxonomy" id="7054"/>
    <lineage>
        <taxon>Eukaryota</taxon>
        <taxon>Metazoa</taxon>
        <taxon>Ecdysozoa</taxon>
        <taxon>Arthropoda</taxon>
        <taxon>Hexapoda</taxon>
        <taxon>Insecta</taxon>
        <taxon>Pterygota</taxon>
        <taxon>Neoptera</taxon>
        <taxon>Endopterygota</taxon>
        <taxon>Coleoptera</taxon>
        <taxon>Polyphaga</taxon>
        <taxon>Elateriformia</taxon>
        <taxon>Elateroidea</taxon>
        <taxon>Lampyridae</taxon>
        <taxon>Lampyrinae</taxon>
        <taxon>Photinus</taxon>
    </lineage>
</organism>
<dbReference type="PANTHER" id="PTHR19134:SF562">
    <property type="entry name" value="PROTEIN-TYROSINE-PHOSPHATASE"/>
    <property type="match status" value="1"/>
</dbReference>
<dbReference type="InterPro" id="IPR000387">
    <property type="entry name" value="Tyr_Pase_dom"/>
</dbReference>
<dbReference type="PANTHER" id="PTHR19134">
    <property type="entry name" value="RECEPTOR-TYPE TYROSINE-PROTEIN PHOSPHATASE"/>
    <property type="match status" value="1"/>
</dbReference>
<comment type="similarity">
    <text evidence="2">Belongs to the protein-tyrosine phosphatase family.</text>
</comment>
<dbReference type="InterPro" id="IPR036116">
    <property type="entry name" value="FN3_sf"/>
</dbReference>
<feature type="domain" description="Tyrosine specific protein phosphatases" evidence="12">
    <location>
        <begin position="1571"/>
        <end position="1644"/>
    </location>
</feature>
<dbReference type="PROSITE" id="PS50853">
    <property type="entry name" value="FN3"/>
    <property type="match status" value="2"/>
</dbReference>
<dbReference type="SMART" id="SM00060">
    <property type="entry name" value="FN3"/>
    <property type="match status" value="4"/>
</dbReference>
<dbReference type="EMBL" id="GEZM01009561">
    <property type="protein sequence ID" value="JAV94524.1"/>
    <property type="molecule type" value="Transcribed_RNA"/>
</dbReference>
<dbReference type="Pfam" id="PF00102">
    <property type="entry name" value="Y_phosphatase"/>
    <property type="match status" value="2"/>
</dbReference>
<evidence type="ECO:0000256" key="6">
    <source>
        <dbReference type="ARBA" id="ARBA00022912"/>
    </source>
</evidence>
<dbReference type="CDD" id="cd00047">
    <property type="entry name" value="PTPc"/>
    <property type="match status" value="1"/>
</dbReference>
<evidence type="ECO:0000256" key="7">
    <source>
        <dbReference type="ARBA" id="ARBA00023136"/>
    </source>
</evidence>
<evidence type="ECO:0000256" key="5">
    <source>
        <dbReference type="ARBA" id="ARBA00022801"/>
    </source>
</evidence>
<dbReference type="EC" id="3.1.3.48" evidence="3"/>
<evidence type="ECO:0000256" key="10">
    <source>
        <dbReference type="SAM" id="SignalP"/>
    </source>
</evidence>
<dbReference type="PROSITE" id="PS50055">
    <property type="entry name" value="TYR_PHOSPHATASE_PTP"/>
    <property type="match status" value="2"/>
</dbReference>
<dbReference type="InterPro" id="IPR003961">
    <property type="entry name" value="FN3_dom"/>
</dbReference>
<dbReference type="InterPro" id="IPR016130">
    <property type="entry name" value="Tyr_Pase_AS"/>
</dbReference>
<dbReference type="InterPro" id="IPR022041">
    <property type="entry name" value="Methyltransf_FA"/>
</dbReference>
<comment type="catalytic activity">
    <reaction evidence="8">
        <text>O-phospho-L-tyrosyl-[protein] + H2O = L-tyrosyl-[protein] + phosphate</text>
        <dbReference type="Rhea" id="RHEA:10684"/>
        <dbReference type="Rhea" id="RHEA-COMP:10136"/>
        <dbReference type="Rhea" id="RHEA-COMP:20101"/>
        <dbReference type="ChEBI" id="CHEBI:15377"/>
        <dbReference type="ChEBI" id="CHEBI:43474"/>
        <dbReference type="ChEBI" id="CHEBI:46858"/>
        <dbReference type="ChEBI" id="CHEBI:61978"/>
        <dbReference type="EC" id="3.1.3.48"/>
    </reaction>
</comment>